<dbReference type="Gene3D" id="1.20.1250.20">
    <property type="entry name" value="MFS general substrate transporter like domains"/>
    <property type="match status" value="1"/>
</dbReference>
<dbReference type="SUPFAM" id="SSF103473">
    <property type="entry name" value="MFS general substrate transporter"/>
    <property type="match status" value="1"/>
</dbReference>
<dbReference type="KEGG" id="drc:G0Q07_11790"/>
<dbReference type="PANTHER" id="PTHR23530:SF1">
    <property type="entry name" value="PERMEASE, MAJOR FACILITATOR SUPERFAMILY-RELATED"/>
    <property type="match status" value="1"/>
</dbReference>
<evidence type="ECO:0000313" key="8">
    <source>
        <dbReference type="Proteomes" id="UP000474630"/>
    </source>
</evidence>
<feature type="transmembrane region" description="Helical" evidence="5">
    <location>
        <begin position="305"/>
        <end position="322"/>
    </location>
</feature>
<proteinExistence type="predicted"/>
<keyword evidence="4 5" id="KW-0472">Membrane</keyword>
<dbReference type="Proteomes" id="UP000474630">
    <property type="component" value="Chromosome"/>
</dbReference>
<feature type="transmembrane region" description="Helical" evidence="5">
    <location>
        <begin position="365"/>
        <end position="385"/>
    </location>
</feature>
<evidence type="ECO:0000256" key="2">
    <source>
        <dbReference type="ARBA" id="ARBA00022692"/>
    </source>
</evidence>
<keyword evidence="8" id="KW-1185">Reference proteome</keyword>
<dbReference type="InterPro" id="IPR020846">
    <property type="entry name" value="MFS_dom"/>
</dbReference>
<evidence type="ECO:0000313" key="7">
    <source>
        <dbReference type="EMBL" id="QIA08351.1"/>
    </source>
</evidence>
<evidence type="ECO:0000256" key="3">
    <source>
        <dbReference type="ARBA" id="ARBA00022989"/>
    </source>
</evidence>
<feature type="transmembrane region" description="Helical" evidence="5">
    <location>
        <begin position="139"/>
        <end position="158"/>
    </location>
</feature>
<feature type="transmembrane region" description="Helical" evidence="5">
    <location>
        <begin position="71"/>
        <end position="88"/>
    </location>
</feature>
<gene>
    <name evidence="7" type="ORF">G0Q07_11790</name>
</gene>
<feature type="transmembrane region" description="Helical" evidence="5">
    <location>
        <begin position="246"/>
        <end position="266"/>
    </location>
</feature>
<dbReference type="PROSITE" id="PS50850">
    <property type="entry name" value="MFS"/>
    <property type="match status" value="1"/>
</dbReference>
<evidence type="ECO:0000256" key="4">
    <source>
        <dbReference type="ARBA" id="ARBA00023136"/>
    </source>
</evidence>
<name>A0A6C0RGZ3_9BACT</name>
<evidence type="ECO:0000256" key="5">
    <source>
        <dbReference type="SAM" id="Phobius"/>
    </source>
</evidence>
<feature type="transmembrane region" description="Helical" evidence="5">
    <location>
        <begin position="215"/>
        <end position="234"/>
    </location>
</feature>
<evidence type="ECO:0000256" key="1">
    <source>
        <dbReference type="ARBA" id="ARBA00004141"/>
    </source>
</evidence>
<dbReference type="AlphaFoldDB" id="A0A6C0RGZ3"/>
<dbReference type="InterPro" id="IPR053160">
    <property type="entry name" value="MFS_DHA3_Transporter"/>
</dbReference>
<organism evidence="7 8">
    <name type="scientific">Draconibacterium halophilum</name>
    <dbReference type="NCBI Taxonomy" id="2706887"/>
    <lineage>
        <taxon>Bacteria</taxon>
        <taxon>Pseudomonadati</taxon>
        <taxon>Bacteroidota</taxon>
        <taxon>Bacteroidia</taxon>
        <taxon>Marinilabiliales</taxon>
        <taxon>Prolixibacteraceae</taxon>
        <taxon>Draconibacterium</taxon>
    </lineage>
</organism>
<dbReference type="PANTHER" id="PTHR23530">
    <property type="entry name" value="TRANSPORT PROTEIN-RELATED"/>
    <property type="match status" value="1"/>
</dbReference>
<sequence length="392" mass="43699">MANFSKNIPRLYLVKISKWFNMVMPVVVLFYQNNDMGMHEIFVLKAIYSIAIVGMEIPSGWMADVWGRRKTLILGSILGSFGFLIYSFSYGFWAFVIAEMILGFGHSFVSGADSAMLYDSLKADKRTDKYVREEGRITSAGNFAEAIAGVIGGLLAAISLRTPFYFQFAVAAIAIPAAITMIEPKIHIAKHTHSVKKMIQNIHNTFVTNQNLRTAILLSSVTGTATLTFAWFVQPFFKAIDLPVELFGVFWTALNLTVGVSTVFAYKVEEFLGKRWSILLVIVLLSAGYVFAGISISYWGLGFLFLFYLVRGLATPIFKNYINQYTDSKVRATMLSVRNFIIRIAFAGIGPLLGWITDNISLNKAFLLAGIIYLVAALAVTIPWLRTKKEQS</sequence>
<dbReference type="GO" id="GO:0016020">
    <property type="term" value="C:membrane"/>
    <property type="evidence" value="ECO:0007669"/>
    <property type="project" value="UniProtKB-SubCell"/>
</dbReference>
<dbReference type="InterPro" id="IPR036259">
    <property type="entry name" value="MFS_trans_sf"/>
</dbReference>
<keyword evidence="2 5" id="KW-0812">Transmembrane</keyword>
<feature type="transmembrane region" description="Helical" evidence="5">
    <location>
        <begin position="334"/>
        <end position="353"/>
    </location>
</feature>
<keyword evidence="3 5" id="KW-1133">Transmembrane helix</keyword>
<feature type="transmembrane region" description="Helical" evidence="5">
    <location>
        <begin position="278"/>
        <end position="299"/>
    </location>
</feature>
<feature type="transmembrane region" description="Helical" evidence="5">
    <location>
        <begin position="37"/>
        <end position="59"/>
    </location>
</feature>
<evidence type="ECO:0000259" key="6">
    <source>
        <dbReference type="PROSITE" id="PS50850"/>
    </source>
</evidence>
<feature type="domain" description="Major facilitator superfamily (MFS) profile" evidence="6">
    <location>
        <begin position="1"/>
        <end position="388"/>
    </location>
</feature>
<accession>A0A6C0RGZ3</accession>
<comment type="subcellular location">
    <subcellularLocation>
        <location evidence="1">Membrane</location>
        <topology evidence="1">Multi-pass membrane protein</topology>
    </subcellularLocation>
</comment>
<dbReference type="PROSITE" id="PS00216">
    <property type="entry name" value="SUGAR_TRANSPORT_1"/>
    <property type="match status" value="1"/>
</dbReference>
<dbReference type="InterPro" id="IPR011701">
    <property type="entry name" value="MFS"/>
</dbReference>
<feature type="transmembrane region" description="Helical" evidence="5">
    <location>
        <begin position="164"/>
        <end position="182"/>
    </location>
</feature>
<protein>
    <submittedName>
        <fullName evidence="7">MFS transporter</fullName>
    </submittedName>
</protein>
<reference evidence="7 8" key="1">
    <citation type="submission" date="2020-02" db="EMBL/GenBank/DDBJ databases">
        <title>Genome sequencing for Draconibacterium sp. strain M1.</title>
        <authorList>
            <person name="Park S.-J."/>
        </authorList>
    </citation>
    <scope>NUCLEOTIDE SEQUENCE [LARGE SCALE GENOMIC DNA]</scope>
    <source>
        <strain evidence="7 8">M1</strain>
    </source>
</reference>
<dbReference type="EMBL" id="CP048409">
    <property type="protein sequence ID" value="QIA08351.1"/>
    <property type="molecule type" value="Genomic_DNA"/>
</dbReference>
<dbReference type="InterPro" id="IPR005829">
    <property type="entry name" value="Sugar_transporter_CS"/>
</dbReference>
<dbReference type="RefSeq" id="WP_163346270.1">
    <property type="nucleotide sequence ID" value="NZ_CP048409.1"/>
</dbReference>
<dbReference type="Pfam" id="PF07690">
    <property type="entry name" value="MFS_1"/>
    <property type="match status" value="1"/>
</dbReference>
<dbReference type="GO" id="GO:0022857">
    <property type="term" value="F:transmembrane transporter activity"/>
    <property type="evidence" value="ECO:0007669"/>
    <property type="project" value="InterPro"/>
</dbReference>